<dbReference type="EMBL" id="BOOW01000020">
    <property type="protein sequence ID" value="GII92971.1"/>
    <property type="molecule type" value="Genomic_DNA"/>
</dbReference>
<evidence type="ECO:0000259" key="1">
    <source>
        <dbReference type="Pfam" id="PF21806"/>
    </source>
</evidence>
<feature type="domain" description="DUF6879" evidence="1">
    <location>
        <begin position="36"/>
        <end position="194"/>
    </location>
</feature>
<evidence type="ECO:0000313" key="3">
    <source>
        <dbReference type="Proteomes" id="UP000606172"/>
    </source>
</evidence>
<comment type="caution">
    <text evidence="2">The sequence shown here is derived from an EMBL/GenBank/DDBJ whole genome shotgun (WGS) entry which is preliminary data.</text>
</comment>
<protein>
    <recommendedName>
        <fullName evidence="1">DUF6879 domain-containing protein</fullName>
    </recommendedName>
</protein>
<dbReference type="RefSeq" id="WP_204026174.1">
    <property type="nucleotide sequence ID" value="NZ_BOOW01000020.1"/>
</dbReference>
<evidence type="ECO:0000313" key="2">
    <source>
        <dbReference type="EMBL" id="GII92971.1"/>
    </source>
</evidence>
<reference evidence="2" key="1">
    <citation type="submission" date="2021-01" db="EMBL/GenBank/DDBJ databases">
        <title>Whole genome shotgun sequence of Sinosporangium siamense NBRC 109515.</title>
        <authorList>
            <person name="Komaki H."/>
            <person name="Tamura T."/>
        </authorList>
    </citation>
    <scope>NUCLEOTIDE SEQUENCE</scope>
    <source>
        <strain evidence="2">NBRC 109515</strain>
    </source>
</reference>
<dbReference type="Proteomes" id="UP000606172">
    <property type="component" value="Unassembled WGS sequence"/>
</dbReference>
<keyword evidence="3" id="KW-1185">Reference proteome</keyword>
<dbReference type="InterPro" id="IPR049244">
    <property type="entry name" value="DUF6879"/>
</dbReference>
<accession>A0A919V7D5</accession>
<name>A0A919V7D5_9ACTN</name>
<organism evidence="2 3">
    <name type="scientific">Sinosporangium siamense</name>
    <dbReference type="NCBI Taxonomy" id="1367973"/>
    <lineage>
        <taxon>Bacteria</taxon>
        <taxon>Bacillati</taxon>
        <taxon>Actinomycetota</taxon>
        <taxon>Actinomycetes</taxon>
        <taxon>Streptosporangiales</taxon>
        <taxon>Streptosporangiaceae</taxon>
        <taxon>Sinosporangium</taxon>
    </lineage>
</organism>
<dbReference type="AlphaFoldDB" id="A0A919V7D5"/>
<gene>
    <name evidence="2" type="ORF">Ssi02_32020</name>
</gene>
<dbReference type="Pfam" id="PF21806">
    <property type="entry name" value="DUF6879"/>
    <property type="match status" value="1"/>
</dbReference>
<sequence>MPNQTWITLDPSAGRRLARDAYHADFRHYRGIIRDSNSWKLERRQHFEEIGSPSRDALRRGEWEESLAYLEELREGFLRGVLKDRENNTAFHRLRIVEEPLTPYIQWELHSLRIEAECGKPIRVVNARTLGSLEEPGPLPEIVILGQAALYQVHYTESGVPDGATAFYDRDVIRSWTELIQQLYEAGEGVIEYFNNHVARLPPPPKA</sequence>
<proteinExistence type="predicted"/>